<evidence type="ECO:0000256" key="5">
    <source>
        <dbReference type="SAM" id="Phobius"/>
    </source>
</evidence>
<reference evidence="7" key="1">
    <citation type="submission" date="2021-01" db="EMBL/GenBank/DDBJ databases">
        <title>Marivirga sp. nov., isolated from intertidal surface sediments.</title>
        <authorList>
            <person name="Zhang M."/>
        </authorList>
    </citation>
    <scope>NUCLEOTIDE SEQUENCE</scope>
    <source>
        <strain evidence="7">SM1354</strain>
    </source>
</reference>
<evidence type="ECO:0000313" key="8">
    <source>
        <dbReference type="Proteomes" id="UP000642920"/>
    </source>
</evidence>
<evidence type="ECO:0000256" key="4">
    <source>
        <dbReference type="ARBA" id="ARBA00023136"/>
    </source>
</evidence>
<evidence type="ECO:0000256" key="2">
    <source>
        <dbReference type="ARBA" id="ARBA00022692"/>
    </source>
</evidence>
<keyword evidence="3 5" id="KW-1133">Transmembrane helix</keyword>
<evidence type="ECO:0000313" key="7">
    <source>
        <dbReference type="EMBL" id="MBL0765013.1"/>
    </source>
</evidence>
<dbReference type="GO" id="GO:0008610">
    <property type="term" value="P:lipid biosynthetic process"/>
    <property type="evidence" value="ECO:0007669"/>
    <property type="project" value="InterPro"/>
</dbReference>
<dbReference type="GO" id="GO:0016491">
    <property type="term" value="F:oxidoreductase activity"/>
    <property type="evidence" value="ECO:0007669"/>
    <property type="project" value="InterPro"/>
</dbReference>
<keyword evidence="8" id="KW-1185">Reference proteome</keyword>
<feature type="transmembrane region" description="Helical" evidence="5">
    <location>
        <begin position="101"/>
        <end position="122"/>
    </location>
</feature>
<dbReference type="AlphaFoldDB" id="A0A937AK30"/>
<keyword evidence="4 5" id="KW-0472">Membrane</keyword>
<comment type="subcellular location">
    <subcellularLocation>
        <location evidence="1">Membrane</location>
    </subcellularLocation>
</comment>
<dbReference type="EMBL" id="JAERQG010000001">
    <property type="protein sequence ID" value="MBL0765013.1"/>
    <property type="molecule type" value="Genomic_DNA"/>
</dbReference>
<dbReference type="GO" id="GO:0005506">
    <property type="term" value="F:iron ion binding"/>
    <property type="evidence" value="ECO:0007669"/>
    <property type="project" value="InterPro"/>
</dbReference>
<name>A0A937AK30_9BACT</name>
<accession>A0A937AK30</accession>
<evidence type="ECO:0000259" key="6">
    <source>
        <dbReference type="Pfam" id="PF04116"/>
    </source>
</evidence>
<sequence>MKHSIQSIFIFGLSALLLIYLKRQGAILLLPNSFINIMVGIIILTIWNEIHFFIVHRVMHLPFFMKRVHKIHHHSKVPTVFAVYSFHWFEALLLSTVPLTIAVFIPLSAVAIFLYPLVSILLNFAGHCNYRFGNGKGPSWRLFGSKHNAHHFKFANHYGFASGIMDKLHKLIIPKINQRKK</sequence>
<dbReference type="PANTHER" id="PTHR11863">
    <property type="entry name" value="STEROL DESATURASE"/>
    <property type="match status" value="1"/>
</dbReference>
<organism evidence="7 8">
    <name type="scientific">Marivirga atlantica</name>
    <dbReference type="NCBI Taxonomy" id="1548457"/>
    <lineage>
        <taxon>Bacteria</taxon>
        <taxon>Pseudomonadati</taxon>
        <taxon>Bacteroidota</taxon>
        <taxon>Cytophagia</taxon>
        <taxon>Cytophagales</taxon>
        <taxon>Marivirgaceae</taxon>
        <taxon>Marivirga</taxon>
    </lineage>
</organism>
<comment type="caution">
    <text evidence="7">The sequence shown here is derived from an EMBL/GenBank/DDBJ whole genome shotgun (WGS) entry which is preliminary data.</text>
</comment>
<dbReference type="GO" id="GO:0016020">
    <property type="term" value="C:membrane"/>
    <property type="evidence" value="ECO:0007669"/>
    <property type="project" value="UniProtKB-SubCell"/>
</dbReference>
<feature type="transmembrane region" description="Helical" evidence="5">
    <location>
        <begin position="33"/>
        <end position="56"/>
    </location>
</feature>
<keyword evidence="2 5" id="KW-0812">Transmembrane</keyword>
<dbReference type="Pfam" id="PF04116">
    <property type="entry name" value="FA_hydroxylase"/>
    <property type="match status" value="1"/>
</dbReference>
<evidence type="ECO:0000256" key="3">
    <source>
        <dbReference type="ARBA" id="ARBA00022989"/>
    </source>
</evidence>
<dbReference type="InterPro" id="IPR006694">
    <property type="entry name" value="Fatty_acid_hydroxylase"/>
</dbReference>
<protein>
    <submittedName>
        <fullName evidence="7">Sterol desaturase family protein</fullName>
    </submittedName>
</protein>
<feature type="domain" description="Fatty acid hydroxylase" evidence="6">
    <location>
        <begin position="42"/>
        <end position="169"/>
    </location>
</feature>
<dbReference type="Proteomes" id="UP000642920">
    <property type="component" value="Unassembled WGS sequence"/>
</dbReference>
<evidence type="ECO:0000256" key="1">
    <source>
        <dbReference type="ARBA" id="ARBA00004370"/>
    </source>
</evidence>
<gene>
    <name evidence="7" type="ORF">JKP34_07100</name>
</gene>
<dbReference type="InterPro" id="IPR050307">
    <property type="entry name" value="Sterol_Desaturase_Related"/>
</dbReference>
<proteinExistence type="predicted"/>